<feature type="domain" description="M23ase beta-sheet core" evidence="4">
    <location>
        <begin position="327"/>
        <end position="417"/>
    </location>
</feature>
<dbReference type="InterPro" id="IPR011055">
    <property type="entry name" value="Dup_hybrid_motif"/>
</dbReference>
<dbReference type="Gene3D" id="6.10.250.3150">
    <property type="match status" value="1"/>
</dbReference>
<comment type="caution">
    <text evidence="6">The sequence shown here is derived from an EMBL/GenBank/DDBJ whole genome shotgun (WGS) entry which is preliminary data.</text>
</comment>
<dbReference type="Pfam" id="PF01551">
    <property type="entry name" value="Peptidase_M23"/>
    <property type="match status" value="1"/>
</dbReference>
<feature type="compositionally biased region" description="Polar residues" evidence="3">
    <location>
        <begin position="276"/>
        <end position="292"/>
    </location>
</feature>
<evidence type="ECO:0000256" key="2">
    <source>
        <dbReference type="SAM" id="Coils"/>
    </source>
</evidence>
<dbReference type="Pfam" id="PF24568">
    <property type="entry name" value="CC_PcsB"/>
    <property type="match status" value="1"/>
</dbReference>
<keyword evidence="2" id="KW-0175">Coiled coil</keyword>
<reference evidence="6" key="1">
    <citation type="journal article" date="2014" name="Int. J. Syst. Evol. Microbiol.">
        <title>Complete genome sequence of Corynebacterium casei LMG S-19264T (=DSM 44701T), isolated from a smear-ripened cheese.</title>
        <authorList>
            <consortium name="US DOE Joint Genome Institute (JGI-PGF)"/>
            <person name="Walter F."/>
            <person name="Albersmeier A."/>
            <person name="Kalinowski J."/>
            <person name="Ruckert C."/>
        </authorList>
    </citation>
    <scope>NUCLEOTIDE SEQUENCE</scope>
    <source>
        <strain evidence="6">JCM 15325</strain>
    </source>
</reference>
<reference evidence="6" key="2">
    <citation type="submission" date="2020-09" db="EMBL/GenBank/DDBJ databases">
        <authorList>
            <person name="Sun Q."/>
            <person name="Ohkuma M."/>
        </authorList>
    </citation>
    <scope>NUCLEOTIDE SEQUENCE</scope>
    <source>
        <strain evidence="6">JCM 15325</strain>
    </source>
</reference>
<dbReference type="PANTHER" id="PTHR21666">
    <property type="entry name" value="PEPTIDASE-RELATED"/>
    <property type="match status" value="1"/>
</dbReference>
<dbReference type="InterPro" id="IPR050570">
    <property type="entry name" value="Cell_wall_metabolism_enzyme"/>
</dbReference>
<feature type="coiled-coil region" evidence="2">
    <location>
        <begin position="185"/>
        <end position="264"/>
    </location>
</feature>
<protein>
    <submittedName>
        <fullName evidence="6">Peptidase M24</fullName>
    </submittedName>
</protein>
<feature type="coiled-coil region" evidence="2">
    <location>
        <begin position="89"/>
        <end position="116"/>
    </location>
</feature>
<name>A0A917S3X3_9BACL</name>
<sequence>MLKKEFIRKLFAAGLACALTAGYSGSYVLAETQSQLMNKLNDVVQKQEQNQKVLDSSQKQLSDNNQQQNSVVTQLNDSMKKIETMNGQITAKQAEISRNQTEMKQLKSEINRIVKRIDDRNNILKGRIRSIYINGGAINYLDVLLGSKNFGNFLDRLLVLKMITDQDSKIISAQKADQLAQESNRKLLQNKIEQTTQDLGSLQAMNESLNQEKQNQQGLLAKLKNDAGELNKTVMSKSEEAGILQAQENVIKNQLADLAKEEASKKAVAAASQVKTVNTNSPASPNSQTGSVPSLPVSAPVASADFIMPAAGVISSGFGYRSFDNSFHPGIDIANSSGTPIRAAADGVVFRAYQSSSYGNCVMISHSIGGQLYTTVYAHMTAYFVSDGQKVSQGQEIGTMGQTGEAFGSHLHFELYIGPWTPPPHHGAVNPMNYIR</sequence>
<dbReference type="GO" id="GO:0004222">
    <property type="term" value="F:metalloendopeptidase activity"/>
    <property type="evidence" value="ECO:0007669"/>
    <property type="project" value="TreeGrafter"/>
</dbReference>
<keyword evidence="7" id="KW-1185">Reference proteome</keyword>
<accession>A0A917S3X3</accession>
<dbReference type="SUPFAM" id="SSF51261">
    <property type="entry name" value="Duplicated hybrid motif"/>
    <property type="match status" value="1"/>
</dbReference>
<dbReference type="CDD" id="cd12797">
    <property type="entry name" value="M23_peptidase"/>
    <property type="match status" value="1"/>
</dbReference>
<evidence type="ECO:0000259" key="5">
    <source>
        <dbReference type="Pfam" id="PF24568"/>
    </source>
</evidence>
<dbReference type="InterPro" id="IPR016047">
    <property type="entry name" value="M23ase_b-sheet_dom"/>
</dbReference>
<evidence type="ECO:0000256" key="3">
    <source>
        <dbReference type="SAM" id="MobiDB-lite"/>
    </source>
</evidence>
<dbReference type="InterPro" id="IPR057309">
    <property type="entry name" value="PcsB_CC"/>
</dbReference>
<dbReference type="PANTHER" id="PTHR21666:SF270">
    <property type="entry name" value="MUREIN HYDROLASE ACTIVATOR ENVC"/>
    <property type="match status" value="1"/>
</dbReference>
<evidence type="ECO:0000256" key="1">
    <source>
        <dbReference type="ARBA" id="ARBA00022729"/>
    </source>
</evidence>
<feature type="region of interest" description="Disordered" evidence="3">
    <location>
        <begin position="275"/>
        <end position="294"/>
    </location>
</feature>
<gene>
    <name evidence="6" type="ORF">GCM10007968_19260</name>
</gene>
<dbReference type="AlphaFoldDB" id="A0A917S3X3"/>
<evidence type="ECO:0000259" key="4">
    <source>
        <dbReference type="Pfam" id="PF01551"/>
    </source>
</evidence>
<organism evidence="6 7">
    <name type="scientific">Sporolactobacillus putidus</name>
    <dbReference type="NCBI Taxonomy" id="492735"/>
    <lineage>
        <taxon>Bacteria</taxon>
        <taxon>Bacillati</taxon>
        <taxon>Bacillota</taxon>
        <taxon>Bacilli</taxon>
        <taxon>Bacillales</taxon>
        <taxon>Sporolactobacillaceae</taxon>
        <taxon>Sporolactobacillus</taxon>
    </lineage>
</organism>
<evidence type="ECO:0000313" key="7">
    <source>
        <dbReference type="Proteomes" id="UP000654670"/>
    </source>
</evidence>
<dbReference type="EMBL" id="BMOK01000007">
    <property type="protein sequence ID" value="GGL55289.1"/>
    <property type="molecule type" value="Genomic_DNA"/>
</dbReference>
<dbReference type="Proteomes" id="UP000654670">
    <property type="component" value="Unassembled WGS sequence"/>
</dbReference>
<evidence type="ECO:0000313" key="6">
    <source>
        <dbReference type="EMBL" id="GGL55289.1"/>
    </source>
</evidence>
<proteinExistence type="predicted"/>
<feature type="domain" description="Peptidoglycan hydrolase PcsB coiled-coil" evidence="5">
    <location>
        <begin position="110"/>
        <end position="182"/>
    </location>
</feature>
<keyword evidence="1" id="KW-0732">Signal</keyword>
<dbReference type="Gene3D" id="2.70.70.10">
    <property type="entry name" value="Glucose Permease (Domain IIA)"/>
    <property type="match status" value="1"/>
</dbReference>
<dbReference type="RefSeq" id="WP_229727554.1">
    <property type="nucleotide sequence ID" value="NZ_BMOK01000007.1"/>
</dbReference>